<keyword evidence="1" id="KW-0732">Signal</keyword>
<evidence type="ECO:0000313" key="3">
    <source>
        <dbReference type="Proteomes" id="UP000319514"/>
    </source>
</evidence>
<comment type="caution">
    <text evidence="2">The sequence shown here is derived from an EMBL/GenBank/DDBJ whole genome shotgun (WGS) entry which is preliminary data.</text>
</comment>
<evidence type="ECO:0000313" key="2">
    <source>
        <dbReference type="EMBL" id="TQL56849.1"/>
    </source>
</evidence>
<feature type="signal peptide" evidence="1">
    <location>
        <begin position="1"/>
        <end position="30"/>
    </location>
</feature>
<accession>A0A542Z926</accession>
<keyword evidence="3" id="KW-1185">Reference proteome</keyword>
<reference evidence="2 3" key="1">
    <citation type="submission" date="2019-06" db="EMBL/GenBank/DDBJ databases">
        <title>Sequencing the genomes of 1000 actinobacteria strains.</title>
        <authorList>
            <person name="Klenk H.-P."/>
        </authorList>
    </citation>
    <scope>NUCLEOTIDE SEQUENCE [LARGE SCALE GENOMIC DNA]</scope>
    <source>
        <strain evidence="2 3">DSM 18082</strain>
    </source>
</reference>
<evidence type="ECO:0000256" key="1">
    <source>
        <dbReference type="SAM" id="SignalP"/>
    </source>
</evidence>
<dbReference type="AlphaFoldDB" id="A0A542Z926"/>
<name>A0A542Z926_9MICO</name>
<feature type="chain" id="PRO_5021746711" evidence="1">
    <location>
        <begin position="31"/>
        <end position="93"/>
    </location>
</feature>
<organism evidence="2 3">
    <name type="scientific">Oryzihumus leptocrescens</name>
    <dbReference type="NCBI Taxonomy" id="297536"/>
    <lineage>
        <taxon>Bacteria</taxon>
        <taxon>Bacillati</taxon>
        <taxon>Actinomycetota</taxon>
        <taxon>Actinomycetes</taxon>
        <taxon>Micrococcales</taxon>
        <taxon>Intrasporangiaceae</taxon>
        <taxon>Oryzihumus</taxon>
    </lineage>
</organism>
<sequence>MSMQARTMVLVGAAAVTAASMGYAVSPAFAAATAASATTTKVVPQWSDPIDDGGQGAHAQARFRIVSVNGKCFVQTLSLAGGGGVSLTPTDCP</sequence>
<proteinExistence type="predicted"/>
<gene>
    <name evidence="2" type="ORF">FB474_3610</name>
</gene>
<dbReference type="EMBL" id="VFOQ01000002">
    <property type="protein sequence ID" value="TQL56849.1"/>
    <property type="molecule type" value="Genomic_DNA"/>
</dbReference>
<dbReference type="Proteomes" id="UP000319514">
    <property type="component" value="Unassembled WGS sequence"/>
</dbReference>
<protein>
    <submittedName>
        <fullName evidence="2">Uncharacterized protein</fullName>
    </submittedName>
</protein>